<feature type="compositionally biased region" description="Pro residues" evidence="1">
    <location>
        <begin position="128"/>
        <end position="140"/>
    </location>
</feature>
<keyword evidence="4" id="KW-1185">Reference proteome</keyword>
<dbReference type="Gene3D" id="3.30.300.150">
    <property type="entry name" value="DNA polymerase III, tau subunit, domain V"/>
    <property type="match status" value="1"/>
</dbReference>
<accession>A0A5M8BCI6</accession>
<gene>
    <name evidence="3" type="ORF">F1599_02020</name>
</gene>
<dbReference type="GO" id="GO:0003887">
    <property type="term" value="F:DNA-directed DNA polymerase activity"/>
    <property type="evidence" value="ECO:0007669"/>
    <property type="project" value="UniProtKB-EC"/>
</dbReference>
<evidence type="ECO:0000313" key="4">
    <source>
        <dbReference type="Proteomes" id="UP000324324"/>
    </source>
</evidence>
<sequence length="269" mass="27679">AAPTQSLRPAAPQRRPEPPRPSAAPQAPAQSQARSQGPAQAPAQAAPSASASAEPPPWELAGGSDVPPWEELPPDLPLIGPYDSEPEPQRAAPLRRPEPPRTAMPVSSVPAASDAAASDEAFAASPSKTPPPAAPLPPDDGTPAIFSGDWPALAASLPLKGLAQQLAYQSELARVQGRTFVLRAPVAAIAEGNAVERLAQALSDHFGEAVRVHCEVGAVSETAAAADAQARAERQRAAEAAIENDPFVQGLLREFGGQIVPGSIQPRAL</sequence>
<keyword evidence="3" id="KW-0808">Transferase</keyword>
<protein>
    <submittedName>
        <fullName evidence="3">DNA polymerase III subunit gamma/tau</fullName>
        <ecNumber evidence="3">2.7.7.7</ecNumber>
    </submittedName>
</protein>
<comment type="caution">
    <text evidence="3">The sequence shown here is derived from an EMBL/GenBank/DDBJ whole genome shotgun (WGS) entry which is preliminary data.</text>
</comment>
<feature type="region of interest" description="Disordered" evidence="1">
    <location>
        <begin position="1"/>
        <end position="147"/>
    </location>
</feature>
<feature type="compositionally biased region" description="Low complexity" evidence="1">
    <location>
        <begin position="23"/>
        <end position="53"/>
    </location>
</feature>
<dbReference type="InterPro" id="IPR021029">
    <property type="entry name" value="DNA_pol_III_tau_dom-5"/>
</dbReference>
<feature type="compositionally biased region" description="Low complexity" evidence="1">
    <location>
        <begin position="101"/>
        <end position="127"/>
    </location>
</feature>
<dbReference type="EC" id="2.7.7.7" evidence="3"/>
<dbReference type="RefSeq" id="WP_317845724.1">
    <property type="nucleotide sequence ID" value="NZ_VWRN01000008.1"/>
</dbReference>
<keyword evidence="3" id="KW-0548">Nucleotidyltransferase</keyword>
<feature type="non-terminal residue" evidence="3">
    <location>
        <position position="1"/>
    </location>
</feature>
<name>A0A5M8BCI6_9BURK</name>
<proteinExistence type="predicted"/>
<dbReference type="Pfam" id="PF12170">
    <property type="entry name" value="DNA_pol3_tau_5"/>
    <property type="match status" value="1"/>
</dbReference>
<evidence type="ECO:0000313" key="3">
    <source>
        <dbReference type="EMBL" id="KAA6133109.1"/>
    </source>
</evidence>
<organism evidence="3 4">
    <name type="scientific">Cupriavidus cauae</name>
    <dbReference type="NCBI Taxonomy" id="2608999"/>
    <lineage>
        <taxon>Bacteria</taxon>
        <taxon>Pseudomonadati</taxon>
        <taxon>Pseudomonadota</taxon>
        <taxon>Betaproteobacteria</taxon>
        <taxon>Burkholderiales</taxon>
        <taxon>Burkholderiaceae</taxon>
        <taxon>Cupriavidus</taxon>
    </lineage>
</organism>
<evidence type="ECO:0000259" key="2">
    <source>
        <dbReference type="Pfam" id="PF12170"/>
    </source>
</evidence>
<dbReference type="InterPro" id="IPR038249">
    <property type="entry name" value="PolIII_tau_V_sf"/>
</dbReference>
<dbReference type="AlphaFoldDB" id="A0A5M8BCI6"/>
<dbReference type="EMBL" id="VWRN01000008">
    <property type="protein sequence ID" value="KAA6133109.1"/>
    <property type="molecule type" value="Genomic_DNA"/>
</dbReference>
<evidence type="ECO:0000256" key="1">
    <source>
        <dbReference type="SAM" id="MobiDB-lite"/>
    </source>
</evidence>
<dbReference type="Proteomes" id="UP000324324">
    <property type="component" value="Unassembled WGS sequence"/>
</dbReference>
<feature type="domain" description="DNA polymerase III tau subunit" evidence="2">
    <location>
        <begin position="149"/>
        <end position="262"/>
    </location>
</feature>
<reference evidence="3 4" key="1">
    <citation type="submission" date="2019-09" db="EMBL/GenBank/DDBJ databases">
        <title>Isolation of a novel species in the genus Cupriavidus from patients with sepsis using whole genome sequencing.</title>
        <authorList>
            <person name="Kweon O.J."/>
            <person name="Lee M.-K."/>
        </authorList>
    </citation>
    <scope>NUCLEOTIDE SEQUENCE [LARGE SCALE GENOMIC DNA]</scope>
    <source>
        <strain evidence="3 4">MKL-01</strain>
    </source>
</reference>